<dbReference type="PROSITE" id="PS00497">
    <property type="entry name" value="TYROSINASE_1"/>
    <property type="match status" value="1"/>
</dbReference>
<dbReference type="Pfam" id="PF00264">
    <property type="entry name" value="Tyrosinase"/>
    <property type="match status" value="1"/>
</dbReference>
<dbReference type="Proteomes" id="UP001447188">
    <property type="component" value="Unassembled WGS sequence"/>
</dbReference>
<organism evidence="6 7">
    <name type="scientific">Discina gigas</name>
    <dbReference type="NCBI Taxonomy" id="1032678"/>
    <lineage>
        <taxon>Eukaryota</taxon>
        <taxon>Fungi</taxon>
        <taxon>Dikarya</taxon>
        <taxon>Ascomycota</taxon>
        <taxon>Pezizomycotina</taxon>
        <taxon>Pezizomycetes</taxon>
        <taxon>Pezizales</taxon>
        <taxon>Discinaceae</taxon>
        <taxon>Discina</taxon>
    </lineage>
</organism>
<evidence type="ECO:0000259" key="4">
    <source>
        <dbReference type="PROSITE" id="PS00497"/>
    </source>
</evidence>
<dbReference type="InterPro" id="IPR002227">
    <property type="entry name" value="Tyrosinase_Cu-bd"/>
</dbReference>
<keyword evidence="2" id="KW-0186">Copper</keyword>
<evidence type="ECO:0000256" key="3">
    <source>
        <dbReference type="SAM" id="SignalP"/>
    </source>
</evidence>
<feature type="chain" id="PRO_5045600956" description="Tyrosinase copper-binding domain-containing protein" evidence="3">
    <location>
        <begin position="20"/>
        <end position="313"/>
    </location>
</feature>
<name>A0ABR3GXR3_9PEZI</name>
<dbReference type="SUPFAM" id="SSF48056">
    <property type="entry name" value="Di-copper centre-containing domain"/>
    <property type="match status" value="1"/>
</dbReference>
<dbReference type="InterPro" id="IPR008922">
    <property type="entry name" value="Di-copper_centre_dom_sf"/>
</dbReference>
<evidence type="ECO:0000256" key="1">
    <source>
        <dbReference type="ARBA" id="ARBA00022723"/>
    </source>
</evidence>
<feature type="signal peptide" evidence="3">
    <location>
        <begin position="1"/>
        <end position="19"/>
    </location>
</feature>
<keyword evidence="1" id="KW-0479">Metal-binding</keyword>
<dbReference type="PRINTS" id="PR00092">
    <property type="entry name" value="TYROSINASE"/>
</dbReference>
<dbReference type="PROSITE" id="PS00498">
    <property type="entry name" value="TYROSINASE_2"/>
    <property type="match status" value="1"/>
</dbReference>
<protein>
    <recommendedName>
        <fullName evidence="4 5">Tyrosinase copper-binding domain-containing protein</fullName>
    </recommendedName>
</protein>
<proteinExistence type="predicted"/>
<dbReference type="PANTHER" id="PTHR11474:SF126">
    <property type="entry name" value="TYROSINASE-LIKE PROTEIN TYR-1-RELATED"/>
    <property type="match status" value="1"/>
</dbReference>
<dbReference type="Gene3D" id="1.10.1280.10">
    <property type="entry name" value="Di-copper center containing domain from catechol oxidase"/>
    <property type="match status" value="1"/>
</dbReference>
<dbReference type="EMBL" id="JBBBZM010000002">
    <property type="protein sequence ID" value="KAL0640687.1"/>
    <property type="molecule type" value="Genomic_DNA"/>
</dbReference>
<dbReference type="InterPro" id="IPR050316">
    <property type="entry name" value="Tyrosinase/Hemocyanin"/>
</dbReference>
<evidence type="ECO:0000256" key="2">
    <source>
        <dbReference type="ARBA" id="ARBA00023008"/>
    </source>
</evidence>
<comment type="caution">
    <text evidence="6">The sequence shown here is derived from an EMBL/GenBank/DDBJ whole genome shotgun (WGS) entry which is preliminary data.</text>
</comment>
<evidence type="ECO:0000259" key="5">
    <source>
        <dbReference type="PROSITE" id="PS00498"/>
    </source>
</evidence>
<evidence type="ECO:0000313" key="6">
    <source>
        <dbReference type="EMBL" id="KAL0640687.1"/>
    </source>
</evidence>
<accession>A0ABR3GXR3</accession>
<feature type="domain" description="Tyrosinase copper-binding" evidence="5">
    <location>
        <begin position="235"/>
        <end position="246"/>
    </location>
</feature>
<gene>
    <name evidence="6" type="ORF">Q9L58_000358</name>
</gene>
<feature type="domain" description="Tyrosinase copper-binding" evidence="4">
    <location>
        <begin position="89"/>
        <end position="106"/>
    </location>
</feature>
<dbReference type="PANTHER" id="PTHR11474">
    <property type="entry name" value="TYROSINASE FAMILY MEMBER"/>
    <property type="match status" value="1"/>
</dbReference>
<reference evidence="6 7" key="1">
    <citation type="submission" date="2024-02" db="EMBL/GenBank/DDBJ databases">
        <title>Discinaceae phylogenomics.</title>
        <authorList>
            <person name="Dirks A.C."/>
            <person name="James T.Y."/>
        </authorList>
    </citation>
    <scope>NUCLEOTIDE SEQUENCE [LARGE SCALE GENOMIC DNA]</scope>
    <source>
        <strain evidence="6 7">ACD0624</strain>
    </source>
</reference>
<evidence type="ECO:0000313" key="7">
    <source>
        <dbReference type="Proteomes" id="UP001447188"/>
    </source>
</evidence>
<keyword evidence="7" id="KW-1185">Reference proteome</keyword>
<keyword evidence="3" id="KW-0732">Signal</keyword>
<sequence>MNLLNRLTSLFLLVAYVSATPTTLPKREHCANPLQRRAWHTLSSSEKISYLNAERCLMFQRPALTGVDGAFSRFDDLLGAHQHQAGWIHNNGWFLPWHRLHMFAHERLLREECGYTGAQPYWDEARDAGHFSSSDVFNARDGFGGDGAGPGNCIQDGPFERYLLHMGPGYSNTEHCITRSIDDDVSNAASPRAIDECLRQPNFANAWPCIETNPHVAGHRGVGAGMDNAISSPGDPLFYLHHTFLDRLWWLWQQRDLAARLFDIAGYTTAVEPEGGWIQATLDDEMDMHGIIPGARIRDLMDIGGPILCYEYL</sequence>